<keyword evidence="5" id="KW-0206">Cytoskeleton</keyword>
<dbReference type="STRING" id="1246581.A0A2H9TKF9"/>
<evidence type="ECO:0000256" key="1">
    <source>
        <dbReference type="ARBA" id="ARBA00004245"/>
    </source>
</evidence>
<comment type="caution">
    <text evidence="6">The sequence shown here is derived from an EMBL/GenBank/DDBJ whole genome shotgun (WGS) entry which is preliminary data.</text>
</comment>
<keyword evidence="7" id="KW-1185">Reference proteome</keyword>
<evidence type="ECO:0000256" key="5">
    <source>
        <dbReference type="ARBA" id="ARBA00023212"/>
    </source>
</evidence>
<evidence type="ECO:0000313" key="7">
    <source>
        <dbReference type="Proteomes" id="UP000240830"/>
    </source>
</evidence>
<dbReference type="InterPro" id="IPR007204">
    <property type="entry name" value="ARPC3"/>
</dbReference>
<dbReference type="PIRSF" id="PIRSF016315">
    <property type="entry name" value="ARP2/3_P21-Arc"/>
    <property type="match status" value="1"/>
</dbReference>
<organism evidence="6 7">
    <name type="scientific">Paramicrosporidium saccamoebae</name>
    <dbReference type="NCBI Taxonomy" id="1246581"/>
    <lineage>
        <taxon>Eukaryota</taxon>
        <taxon>Fungi</taxon>
        <taxon>Fungi incertae sedis</taxon>
        <taxon>Cryptomycota</taxon>
        <taxon>Cryptomycota incertae sedis</taxon>
        <taxon>Paramicrosporidium</taxon>
    </lineage>
</organism>
<proteinExistence type="inferred from homology"/>
<dbReference type="GO" id="GO:0051654">
    <property type="term" value="P:establishment of mitochondrion localization"/>
    <property type="evidence" value="ECO:0007669"/>
    <property type="project" value="EnsemblFungi"/>
</dbReference>
<dbReference type="Proteomes" id="UP000240830">
    <property type="component" value="Unassembled WGS sequence"/>
</dbReference>
<dbReference type="InterPro" id="IPR036753">
    <property type="entry name" value="ARPC3_sf"/>
</dbReference>
<dbReference type="GO" id="GO:0007163">
    <property type="term" value="P:establishment or maintenance of cell polarity"/>
    <property type="evidence" value="ECO:0007669"/>
    <property type="project" value="EnsemblFungi"/>
</dbReference>
<sequence>MAIRNDLIDEALDLFRPNCFSKTFEIRGPSDRTLVYLLLYIGDCLARLRLDMSLSDAQRTLLPSQFALPGEAGFPLNGMFPAAGRESEQLKAYLTSLRNETVNRLLARVYAQDAKVPSRWWMAFSKRKFMNKSLS</sequence>
<evidence type="ECO:0000256" key="3">
    <source>
        <dbReference type="ARBA" id="ARBA00022490"/>
    </source>
</evidence>
<dbReference type="GO" id="GO:0006897">
    <property type="term" value="P:endocytosis"/>
    <property type="evidence" value="ECO:0007669"/>
    <property type="project" value="EnsemblFungi"/>
</dbReference>
<accession>A0A2H9TKF9</accession>
<dbReference type="EMBL" id="MTSL01000134">
    <property type="protein sequence ID" value="PJF18233.1"/>
    <property type="molecule type" value="Genomic_DNA"/>
</dbReference>
<dbReference type="GO" id="GO:0030479">
    <property type="term" value="C:actin cortical patch"/>
    <property type="evidence" value="ECO:0007669"/>
    <property type="project" value="EnsemblFungi"/>
</dbReference>
<comment type="subcellular location">
    <subcellularLocation>
        <location evidence="1">Cytoplasm</location>
        <location evidence="1">Cytoskeleton</location>
    </subcellularLocation>
</comment>
<dbReference type="GO" id="GO:0044396">
    <property type="term" value="P:actin cortical patch organization"/>
    <property type="evidence" value="ECO:0007669"/>
    <property type="project" value="EnsemblFungi"/>
</dbReference>
<evidence type="ECO:0000256" key="2">
    <source>
        <dbReference type="ARBA" id="ARBA00010856"/>
    </source>
</evidence>
<dbReference type="GO" id="GO:0034314">
    <property type="term" value="P:Arp2/3 complex-mediated actin nucleation"/>
    <property type="evidence" value="ECO:0007669"/>
    <property type="project" value="EnsemblFungi"/>
</dbReference>
<gene>
    <name evidence="6" type="ORF">PSACC_01931</name>
</gene>
<dbReference type="AlphaFoldDB" id="A0A2H9TKF9"/>
<keyword evidence="4" id="KW-0009">Actin-binding</keyword>
<evidence type="ECO:0000256" key="4">
    <source>
        <dbReference type="ARBA" id="ARBA00023203"/>
    </source>
</evidence>
<protein>
    <submittedName>
        <fullName evidence="6">Actin-related protein 2/3 complex subunit 3</fullName>
    </submittedName>
</protein>
<dbReference type="GO" id="GO:0051015">
    <property type="term" value="F:actin filament binding"/>
    <property type="evidence" value="ECO:0007669"/>
    <property type="project" value="EnsemblFungi"/>
</dbReference>
<dbReference type="GO" id="GO:0005885">
    <property type="term" value="C:Arp2/3 protein complex"/>
    <property type="evidence" value="ECO:0007669"/>
    <property type="project" value="EnsemblFungi"/>
</dbReference>
<name>A0A2H9TKF9_9FUNG</name>
<dbReference type="Gene3D" id="1.10.1760.10">
    <property type="entry name" value="Actin-related protein 2/3 complex subunit 3"/>
    <property type="match status" value="1"/>
</dbReference>
<reference evidence="6 7" key="1">
    <citation type="submission" date="2016-10" db="EMBL/GenBank/DDBJ databases">
        <title>The genome of Paramicrosporidium saccamoebae is the missing link in understanding Cryptomycota and Microsporidia evolution.</title>
        <authorList>
            <person name="Quandt C.A."/>
            <person name="Beaudet D."/>
            <person name="Corsaro D."/>
            <person name="Michel R."/>
            <person name="Corradi N."/>
            <person name="James T."/>
        </authorList>
    </citation>
    <scope>NUCLEOTIDE SEQUENCE [LARGE SCALE GENOMIC DNA]</scope>
    <source>
        <strain evidence="6 7">KSL3</strain>
    </source>
</reference>
<dbReference type="GO" id="GO:0005739">
    <property type="term" value="C:mitochondrion"/>
    <property type="evidence" value="ECO:0007669"/>
    <property type="project" value="EnsemblFungi"/>
</dbReference>
<dbReference type="Pfam" id="PF04062">
    <property type="entry name" value="P21-Arc"/>
    <property type="match status" value="1"/>
</dbReference>
<dbReference type="GO" id="GO:0030833">
    <property type="term" value="P:regulation of actin filament polymerization"/>
    <property type="evidence" value="ECO:0007669"/>
    <property type="project" value="InterPro"/>
</dbReference>
<dbReference type="PANTHER" id="PTHR12391">
    <property type="entry name" value="ARP2/3 COMPLEX 21 KD SUBUNIT"/>
    <property type="match status" value="1"/>
</dbReference>
<comment type="similarity">
    <text evidence="2">Belongs to the ARPC3 family.</text>
</comment>
<dbReference type="OrthoDB" id="200404at2759"/>
<evidence type="ECO:0000313" key="6">
    <source>
        <dbReference type="EMBL" id="PJF18233.1"/>
    </source>
</evidence>
<dbReference type="SUPFAM" id="SSF69060">
    <property type="entry name" value="Arp2/3 complex 21 kDa subunit ARPC3"/>
    <property type="match status" value="1"/>
</dbReference>
<keyword evidence="3" id="KW-0963">Cytoplasm</keyword>